<dbReference type="KEGG" id="tvo:TVG0291516"/>
<organism evidence="1 2">
    <name type="scientific">Thermoplasma volcanium (strain ATCC 51530 / DSM 4299 / JCM 9571 / NBRC 15438 / GSS1)</name>
    <dbReference type="NCBI Taxonomy" id="273116"/>
    <lineage>
        <taxon>Archaea</taxon>
        <taxon>Methanobacteriati</taxon>
        <taxon>Thermoplasmatota</taxon>
        <taxon>Thermoplasmata</taxon>
        <taxon>Thermoplasmatales</taxon>
        <taxon>Thermoplasmataceae</taxon>
        <taxon>Thermoplasma</taxon>
    </lineage>
</organism>
<accession>Q97C27</accession>
<dbReference type="Proteomes" id="UP000001017">
    <property type="component" value="Chromosome"/>
</dbReference>
<dbReference type="HOGENOM" id="CLU_2911748_0_0_2"/>
<dbReference type="PaxDb" id="273116-14324492"/>
<reference evidence="1 2" key="1">
    <citation type="journal article" date="1999" name="Proc. Jpn. Acad.">
        <title>Determination of the complete genomic DNA sequence of Thermoplasma volvanium GSS1.</title>
        <authorList>
            <person name="Kawashima T."/>
            <person name="Yamamoto Y."/>
            <person name="Aramaki H."/>
            <person name="Nunoshiba T."/>
            <person name="Kawamoto T."/>
            <person name="Watanabe K."/>
            <person name="Yamazaki M."/>
            <person name="Kanehori K."/>
            <person name="Amano N."/>
            <person name="Ohya Y."/>
            <person name="Makino K."/>
            <person name="Suzuki M."/>
        </authorList>
    </citation>
    <scope>NUCLEOTIDE SEQUENCE [LARGE SCALE GENOMIC DNA]</scope>
    <source>
        <strain evidence="2">ATCC 51530 / DSM 4299 / JCM 9571 / NBRC 15438 / GSS1</strain>
    </source>
</reference>
<evidence type="ECO:0000313" key="1">
    <source>
        <dbReference type="EMBL" id="BAB59420.1"/>
    </source>
</evidence>
<evidence type="ECO:0000313" key="2">
    <source>
        <dbReference type="Proteomes" id="UP000001017"/>
    </source>
</evidence>
<sequence>MLKSYLILAYATMPVHSGMGRAPTSYEAIRIKVVNRKPMNHTEGTLVLHGGEEVRSYCSNS</sequence>
<gene>
    <name evidence="1" type="ORF">TVG0291516</name>
</gene>
<dbReference type="EMBL" id="BA000011">
    <property type="protein sequence ID" value="BAB59420.1"/>
    <property type="molecule type" value="Genomic_DNA"/>
</dbReference>
<proteinExistence type="predicted"/>
<reference evidence="1 2" key="2">
    <citation type="journal article" date="2000" name="Proc. Natl. Acad. Sci. U.S.A.">
        <title>Archaeal adaptation to higher temperatures revealed by genomic sequence of Thermoplasma volcanium.</title>
        <authorList>
            <person name="Kawashima T."/>
            <person name="Amano N."/>
            <person name="Koike H."/>
            <person name="Makino S."/>
            <person name="Higuchi S."/>
            <person name="Kawashima-Ohya Y."/>
            <person name="Watanabe K."/>
            <person name="Yamazaki M."/>
            <person name="Kanehori K."/>
            <person name="Kawamoto T."/>
            <person name="Nunoshiba T."/>
            <person name="Yamamoto Y."/>
            <person name="Aramaki H."/>
            <person name="Makino K."/>
            <person name="Suzuki M."/>
        </authorList>
    </citation>
    <scope>NUCLEOTIDE SEQUENCE [LARGE SCALE GENOMIC DNA]</scope>
    <source>
        <strain evidence="2">ATCC 51530 / DSM 4299 / JCM 9571 / NBRC 15438 / GSS1</strain>
    </source>
</reference>
<dbReference type="AlphaFoldDB" id="Q97C27"/>
<dbReference type="OrthoDB" id="386111at2157"/>
<dbReference type="GeneID" id="42990933"/>
<protein>
    <submittedName>
        <fullName evidence="1">TVG0291516 protein</fullName>
    </submittedName>
</protein>
<name>Q97C27_THEVO</name>
<dbReference type="RefSeq" id="WP_156769042.1">
    <property type="nucleotide sequence ID" value="NC_002689.2"/>
</dbReference>
<keyword evidence="2" id="KW-1185">Reference proteome</keyword>